<feature type="domain" description="DUF4780" evidence="1">
    <location>
        <begin position="7"/>
        <end position="61"/>
    </location>
</feature>
<proteinExistence type="predicted"/>
<dbReference type="Gene3D" id="3.60.10.10">
    <property type="entry name" value="Endonuclease/exonuclease/phosphatase"/>
    <property type="match status" value="1"/>
</dbReference>
<keyword evidence="3" id="KW-1185">Reference proteome</keyword>
<name>A0A232EW89_9HYME</name>
<dbReference type="EMBL" id="NNAY01001903">
    <property type="protein sequence ID" value="OXU22607.1"/>
    <property type="molecule type" value="Genomic_DNA"/>
</dbReference>
<evidence type="ECO:0000259" key="1">
    <source>
        <dbReference type="Pfam" id="PF16012"/>
    </source>
</evidence>
<dbReference type="InterPro" id="IPR031961">
    <property type="entry name" value="DUF4780"/>
</dbReference>
<dbReference type="SUPFAM" id="SSF56219">
    <property type="entry name" value="DNase I-like"/>
    <property type="match status" value="1"/>
</dbReference>
<gene>
    <name evidence="2" type="ORF">TSAR_004402</name>
</gene>
<protein>
    <recommendedName>
        <fullName evidence="1">DUF4780 domain-containing protein</fullName>
    </recommendedName>
</protein>
<dbReference type="OrthoDB" id="7701458at2759"/>
<comment type="caution">
    <text evidence="2">The sequence shown here is derived from an EMBL/GenBank/DDBJ whole genome shotgun (WGS) entry which is preliminary data.</text>
</comment>
<organism evidence="2 3">
    <name type="scientific">Trichomalopsis sarcophagae</name>
    <dbReference type="NCBI Taxonomy" id="543379"/>
    <lineage>
        <taxon>Eukaryota</taxon>
        <taxon>Metazoa</taxon>
        <taxon>Ecdysozoa</taxon>
        <taxon>Arthropoda</taxon>
        <taxon>Hexapoda</taxon>
        <taxon>Insecta</taxon>
        <taxon>Pterygota</taxon>
        <taxon>Neoptera</taxon>
        <taxon>Endopterygota</taxon>
        <taxon>Hymenoptera</taxon>
        <taxon>Apocrita</taxon>
        <taxon>Proctotrupomorpha</taxon>
        <taxon>Chalcidoidea</taxon>
        <taxon>Pteromalidae</taxon>
        <taxon>Pteromalinae</taxon>
        <taxon>Trichomalopsis</taxon>
    </lineage>
</organism>
<dbReference type="Proteomes" id="UP000215335">
    <property type="component" value="Unassembled WGS sequence"/>
</dbReference>
<dbReference type="AlphaFoldDB" id="A0A232EW89"/>
<evidence type="ECO:0000313" key="2">
    <source>
        <dbReference type="EMBL" id="OXU22607.1"/>
    </source>
</evidence>
<accession>A0A232EW89</accession>
<dbReference type="STRING" id="543379.A0A232EW89"/>
<dbReference type="Pfam" id="PF16012">
    <property type="entry name" value="DUF4780"/>
    <property type="match status" value="1"/>
</dbReference>
<sequence length="442" mass="50849">MDRGPILKMGSIVVVGSNIFSRDWLEEIIPRLRPWEGTKLLMVGMSELKKPRRATLRVPGNRLEPGVVVSLLSHRHSDLLFSSKGASTALVRRMAMMHTGICLIQEPWIVAEGIRSLEGAGRMYRDPTCSVPKACILVKGFDALLLPAWCSRDLTAIKIKFPVGGGGSEREVVVAFGYFPYDSQEEPSPREVQDLVEYSRQRSIPLILECDANAHHIDWGSSDTNGCDALLQYLLERMGGKEDHRYIQFDWKERCWETRAFRNPRKTDWAFFRENLRNELQYFKQSFGITDELDHWALELGEIVNISSKRSCPWTIPKGTWGTPWWNRELKDMRRETGRTFNRAKNTRTSVDWQIHREAKRLPTGEYTTSEEECSKLLLEANFQGFRFSHEMGHESSGRNRQQRAAWYLAAKVVTPKKVQWAITNFQPFKAPGIDGIYPAFH</sequence>
<dbReference type="InterPro" id="IPR036691">
    <property type="entry name" value="Endo/exonu/phosph_ase_sf"/>
</dbReference>
<evidence type="ECO:0000313" key="3">
    <source>
        <dbReference type="Proteomes" id="UP000215335"/>
    </source>
</evidence>
<reference evidence="2 3" key="1">
    <citation type="journal article" date="2017" name="Curr. Biol.">
        <title>The Evolution of Venom by Co-option of Single-Copy Genes.</title>
        <authorList>
            <person name="Martinson E.O."/>
            <person name="Mrinalini"/>
            <person name="Kelkar Y.D."/>
            <person name="Chang C.H."/>
            <person name="Werren J.H."/>
        </authorList>
    </citation>
    <scope>NUCLEOTIDE SEQUENCE [LARGE SCALE GENOMIC DNA]</scope>
    <source>
        <strain evidence="2 3">Alberta</strain>
        <tissue evidence="2">Whole body</tissue>
    </source>
</reference>